<proteinExistence type="predicted"/>
<protein>
    <submittedName>
        <fullName evidence="2">Secreted protein</fullName>
    </submittedName>
</protein>
<evidence type="ECO:0000256" key="1">
    <source>
        <dbReference type="SAM" id="SignalP"/>
    </source>
</evidence>
<accession>A0A5K3G3Y2</accession>
<dbReference type="AlphaFoldDB" id="A0A5K3G3Y2"/>
<feature type="signal peptide" evidence="1">
    <location>
        <begin position="1"/>
        <end position="18"/>
    </location>
</feature>
<name>A0A5K3G3Y2_MESCO</name>
<evidence type="ECO:0000313" key="2">
    <source>
        <dbReference type="WBParaSite" id="MCU_012842-RA"/>
    </source>
</evidence>
<organism evidence="2">
    <name type="scientific">Mesocestoides corti</name>
    <name type="common">Flatworm</name>
    <dbReference type="NCBI Taxonomy" id="53468"/>
    <lineage>
        <taxon>Eukaryota</taxon>
        <taxon>Metazoa</taxon>
        <taxon>Spiralia</taxon>
        <taxon>Lophotrochozoa</taxon>
        <taxon>Platyhelminthes</taxon>
        <taxon>Cestoda</taxon>
        <taxon>Eucestoda</taxon>
        <taxon>Cyclophyllidea</taxon>
        <taxon>Mesocestoididae</taxon>
        <taxon>Mesocestoides</taxon>
    </lineage>
</organism>
<reference evidence="2" key="1">
    <citation type="submission" date="2019-11" db="UniProtKB">
        <authorList>
            <consortium name="WormBaseParasite"/>
        </authorList>
    </citation>
    <scope>IDENTIFICATION</scope>
</reference>
<sequence length="125" mass="13910">YLHAVAFFLLSFQRLSTPHVETAELDDFTSRPQSSCRTGLEPSEGTLQLWLQRFAWGFPVPYSAVLSQPRKHPFGADFPTAVTQPDNHSIQPSALLPVGFGCSRTSKSIHSDCTNGTIRFPFLSR</sequence>
<keyword evidence="1" id="KW-0732">Signal</keyword>
<feature type="chain" id="PRO_5024315539" evidence="1">
    <location>
        <begin position="19"/>
        <end position="125"/>
    </location>
</feature>
<dbReference type="WBParaSite" id="MCU_012842-RA">
    <property type="protein sequence ID" value="MCU_012842-RA"/>
    <property type="gene ID" value="MCU_012842"/>
</dbReference>